<protein>
    <submittedName>
        <fullName evidence="1">Uncharacterized protein</fullName>
    </submittedName>
</protein>
<accession>A0AAJ1IFZ9</accession>
<dbReference type="EMBL" id="JAQQAL010000015">
    <property type="protein sequence ID" value="MDC7226650.1"/>
    <property type="molecule type" value="Genomic_DNA"/>
</dbReference>
<dbReference type="Proteomes" id="UP001221217">
    <property type="component" value="Unassembled WGS sequence"/>
</dbReference>
<reference evidence="1 2" key="1">
    <citation type="submission" date="2022-12" db="EMBL/GenBank/DDBJ databases">
        <title>Metagenome assembled genome from gulf of manar.</title>
        <authorList>
            <person name="Kohli P."/>
            <person name="Pk S."/>
            <person name="Venkata Ramana C."/>
            <person name="Sasikala C."/>
        </authorList>
    </citation>
    <scope>NUCLEOTIDE SEQUENCE [LARGE SCALE GENOMIC DNA]</scope>
    <source>
        <strain evidence="1">JB008</strain>
    </source>
</reference>
<sequence>MKNRRIITLILISLIITVSLTGCLDLLGNTTPEILTIQQRLDAFADDLNADTRSAADILENIGSDEEMENDDNANDPAYWDYLSATYTWEFTVTDDSDTDAVVVQVTKTTSDGDIVDEPVFTFGMYQESSGDSSGNWLIKNIYDNDEGNYCVYRRIDL</sequence>
<name>A0AAJ1IFZ9_9SPIO</name>
<organism evidence="1 2">
    <name type="scientific">Candidatus Thalassospirochaeta sargassi</name>
    <dbReference type="NCBI Taxonomy" id="3119039"/>
    <lineage>
        <taxon>Bacteria</taxon>
        <taxon>Pseudomonadati</taxon>
        <taxon>Spirochaetota</taxon>
        <taxon>Spirochaetia</taxon>
        <taxon>Spirochaetales</taxon>
        <taxon>Spirochaetaceae</taxon>
        <taxon>Candidatus Thalassospirochaeta</taxon>
    </lineage>
</organism>
<comment type="caution">
    <text evidence="1">The sequence shown here is derived from an EMBL/GenBank/DDBJ whole genome shotgun (WGS) entry which is preliminary data.</text>
</comment>
<evidence type="ECO:0000313" key="1">
    <source>
        <dbReference type="EMBL" id="MDC7226650.1"/>
    </source>
</evidence>
<gene>
    <name evidence="1" type="ORF">PQJ61_07785</name>
</gene>
<dbReference type="PROSITE" id="PS51257">
    <property type="entry name" value="PROKAR_LIPOPROTEIN"/>
    <property type="match status" value="1"/>
</dbReference>
<dbReference type="AlphaFoldDB" id="A0AAJ1IFZ9"/>
<proteinExistence type="predicted"/>
<evidence type="ECO:0000313" key="2">
    <source>
        <dbReference type="Proteomes" id="UP001221217"/>
    </source>
</evidence>